<dbReference type="PROSITE" id="PS00022">
    <property type="entry name" value="EGF_1"/>
    <property type="match status" value="1"/>
</dbReference>
<dbReference type="PANTHER" id="PTHR24264">
    <property type="entry name" value="TRYPSIN-RELATED"/>
    <property type="match status" value="1"/>
</dbReference>
<dbReference type="Gene3D" id="2.40.10.10">
    <property type="entry name" value="Trypsin-like serine proteases"/>
    <property type="match status" value="1"/>
</dbReference>
<dbReference type="InterPro" id="IPR033116">
    <property type="entry name" value="TRYPSIN_SER"/>
</dbReference>
<dbReference type="Pfam" id="PF00089">
    <property type="entry name" value="Trypsin"/>
    <property type="match status" value="1"/>
</dbReference>
<dbReference type="FunFam" id="2.40.10.10:FF:000003">
    <property type="entry name" value="Transmembrane serine protease 3"/>
    <property type="match status" value="1"/>
</dbReference>
<dbReference type="PROSITE" id="PS00134">
    <property type="entry name" value="TRYPSIN_HIS"/>
    <property type="match status" value="1"/>
</dbReference>
<dbReference type="PROSITE" id="PS50240">
    <property type="entry name" value="TRYPSIN_DOM"/>
    <property type="match status" value="1"/>
</dbReference>
<dbReference type="PRINTS" id="PR00018">
    <property type="entry name" value="KRINGLE"/>
</dbReference>
<keyword evidence="15 17" id="KW-1015">Disulfide bond</keyword>
<evidence type="ECO:0000256" key="7">
    <source>
        <dbReference type="ARBA" id="ARBA00022525"/>
    </source>
</evidence>
<comment type="subcellular location">
    <subcellularLocation>
        <location evidence="3">Secreted</location>
    </subcellularLocation>
</comment>
<organism evidence="23 24">
    <name type="scientific">Varanus komodoensis</name>
    <name type="common">Komodo dragon</name>
    <dbReference type="NCBI Taxonomy" id="61221"/>
    <lineage>
        <taxon>Eukaryota</taxon>
        <taxon>Metazoa</taxon>
        <taxon>Chordata</taxon>
        <taxon>Craniata</taxon>
        <taxon>Vertebrata</taxon>
        <taxon>Euteleostomi</taxon>
        <taxon>Lepidosauria</taxon>
        <taxon>Squamata</taxon>
        <taxon>Bifurcata</taxon>
        <taxon>Unidentata</taxon>
        <taxon>Episquamata</taxon>
        <taxon>Toxicofera</taxon>
        <taxon>Anguimorpha</taxon>
        <taxon>Paleoanguimorpha</taxon>
        <taxon>Varanoidea</taxon>
        <taxon>Varanidae</taxon>
        <taxon>Varanus</taxon>
    </lineage>
</organism>
<dbReference type="OMA" id="WPWCYVQ"/>
<dbReference type="SMART" id="SM00130">
    <property type="entry name" value="KR"/>
    <property type="match status" value="1"/>
</dbReference>
<reference evidence="23" key="1">
    <citation type="submission" date="2025-08" db="UniProtKB">
        <authorList>
            <consortium name="Ensembl"/>
        </authorList>
    </citation>
    <scope>IDENTIFICATION</scope>
</reference>
<dbReference type="Gene3D" id="2.10.25.10">
    <property type="entry name" value="Laminin"/>
    <property type="match status" value="1"/>
</dbReference>
<dbReference type="PROSITE" id="PS50070">
    <property type="entry name" value="KRINGLE_2"/>
    <property type="match status" value="1"/>
</dbReference>
<dbReference type="Gene3D" id="2.40.20.10">
    <property type="entry name" value="Plasminogen Kringle 4"/>
    <property type="match status" value="1"/>
</dbReference>
<dbReference type="SMART" id="SM00020">
    <property type="entry name" value="Tryp_SPc"/>
    <property type="match status" value="1"/>
</dbReference>
<name>A0A8D2IWP9_VARKO</name>
<accession>A0A8D2IWP9</accession>
<dbReference type="PROSITE" id="PS00021">
    <property type="entry name" value="KRINGLE_1"/>
    <property type="match status" value="1"/>
</dbReference>
<comment type="similarity">
    <text evidence="4">Belongs to the peptidase S1 family. Snake venom subfamily.</text>
</comment>
<feature type="domain" description="Kringle" evidence="21">
    <location>
        <begin position="36"/>
        <end position="118"/>
    </location>
</feature>
<dbReference type="PROSITE" id="PS50026">
    <property type="entry name" value="EGF_3"/>
    <property type="match status" value="1"/>
</dbReference>
<evidence type="ECO:0000256" key="17">
    <source>
        <dbReference type="PROSITE-ProRule" id="PRU00076"/>
    </source>
</evidence>
<dbReference type="GO" id="GO:0033993">
    <property type="term" value="P:response to lipid"/>
    <property type="evidence" value="ECO:0007669"/>
    <property type="project" value="UniProtKB-ARBA"/>
</dbReference>
<dbReference type="SUPFAM" id="SSF50494">
    <property type="entry name" value="Trypsin-like serine proteases"/>
    <property type="match status" value="1"/>
</dbReference>
<evidence type="ECO:0000256" key="3">
    <source>
        <dbReference type="ARBA" id="ARBA00004613"/>
    </source>
</evidence>
<dbReference type="GO" id="GO:0035821">
    <property type="term" value="P:modulation of process of another organism"/>
    <property type="evidence" value="ECO:0007669"/>
    <property type="project" value="UniProtKB-ARBA"/>
</dbReference>
<dbReference type="CDD" id="cd00108">
    <property type="entry name" value="KR"/>
    <property type="match status" value="1"/>
</dbReference>
<dbReference type="SUPFAM" id="SSF57440">
    <property type="entry name" value="Kringle-like"/>
    <property type="match status" value="1"/>
</dbReference>
<keyword evidence="10 19" id="KW-0645">Protease</keyword>
<keyword evidence="9 18" id="KW-0420">Kringle</keyword>
<feature type="disulfide bond" evidence="17">
    <location>
        <begin position="20"/>
        <end position="29"/>
    </location>
</feature>
<dbReference type="PRINTS" id="PR00722">
    <property type="entry name" value="CHYMOTRYPSIN"/>
</dbReference>
<evidence type="ECO:0000313" key="24">
    <source>
        <dbReference type="Proteomes" id="UP000694545"/>
    </source>
</evidence>
<dbReference type="Proteomes" id="UP000694545">
    <property type="component" value="Unplaced"/>
</dbReference>
<evidence type="ECO:0000256" key="5">
    <source>
        <dbReference type="ARBA" id="ARBA00013183"/>
    </source>
</evidence>
<keyword evidence="7" id="KW-0964">Secreted</keyword>
<dbReference type="InterPro" id="IPR000001">
    <property type="entry name" value="Kringle"/>
</dbReference>
<feature type="domain" description="EGF-like" evidence="20">
    <location>
        <begin position="1"/>
        <end position="30"/>
    </location>
</feature>
<dbReference type="InterPro" id="IPR043504">
    <property type="entry name" value="Peptidase_S1_PA_chymotrypsin"/>
</dbReference>
<evidence type="ECO:0000256" key="8">
    <source>
        <dbReference type="ARBA" id="ARBA00022536"/>
    </source>
</evidence>
<dbReference type="InterPro" id="IPR013806">
    <property type="entry name" value="Kringle-like"/>
</dbReference>
<evidence type="ECO:0000256" key="16">
    <source>
        <dbReference type="ARBA" id="ARBA00023202"/>
    </source>
</evidence>
<dbReference type="GO" id="GO:1901701">
    <property type="term" value="P:cellular response to oxygen-containing compound"/>
    <property type="evidence" value="ECO:0007669"/>
    <property type="project" value="UniProtKB-ARBA"/>
</dbReference>
<dbReference type="InterPro" id="IPR009003">
    <property type="entry name" value="Peptidase_S1_PA"/>
</dbReference>
<keyword evidence="8 17" id="KW-0245">EGF-like domain</keyword>
<dbReference type="Pfam" id="PF00051">
    <property type="entry name" value="Kringle"/>
    <property type="match status" value="1"/>
</dbReference>
<evidence type="ECO:0000256" key="19">
    <source>
        <dbReference type="RuleBase" id="RU363034"/>
    </source>
</evidence>
<dbReference type="InterPro" id="IPR050127">
    <property type="entry name" value="Serine_Proteases_S1"/>
</dbReference>
<dbReference type="CDD" id="cd00190">
    <property type="entry name" value="Tryp_SPc"/>
    <property type="match status" value="1"/>
</dbReference>
<feature type="domain" description="Peptidase S1" evidence="22">
    <location>
        <begin position="135"/>
        <end position="381"/>
    </location>
</feature>
<dbReference type="InterPro" id="IPR000742">
    <property type="entry name" value="EGF"/>
</dbReference>
<dbReference type="Ensembl" id="ENSVKKT00000003798.1">
    <property type="protein sequence ID" value="ENSVKKP00000003698.1"/>
    <property type="gene ID" value="ENSVKKG00000002810.1"/>
</dbReference>
<evidence type="ECO:0000256" key="15">
    <source>
        <dbReference type="ARBA" id="ARBA00023157"/>
    </source>
</evidence>
<dbReference type="InterPro" id="IPR038178">
    <property type="entry name" value="Kringle_sf"/>
</dbReference>
<evidence type="ECO:0000259" key="20">
    <source>
        <dbReference type="PROSITE" id="PS50026"/>
    </source>
</evidence>
<dbReference type="GO" id="GO:0004252">
    <property type="term" value="F:serine-type endopeptidase activity"/>
    <property type="evidence" value="ECO:0007669"/>
    <property type="project" value="UniProtKB-EC"/>
</dbReference>
<dbReference type="GO" id="GO:0031639">
    <property type="term" value="P:plasminogen activation"/>
    <property type="evidence" value="ECO:0007669"/>
    <property type="project" value="TreeGrafter"/>
</dbReference>
<dbReference type="InterPro" id="IPR001254">
    <property type="entry name" value="Trypsin_dom"/>
</dbReference>
<proteinExistence type="inferred from homology"/>
<dbReference type="PROSITE" id="PS00135">
    <property type="entry name" value="TRYPSIN_SER"/>
    <property type="match status" value="1"/>
</dbReference>
<evidence type="ECO:0000256" key="11">
    <source>
        <dbReference type="ARBA" id="ARBA00022729"/>
    </source>
</evidence>
<evidence type="ECO:0000256" key="18">
    <source>
        <dbReference type="PROSITE-ProRule" id="PRU00121"/>
    </source>
</evidence>
<comment type="catalytic activity">
    <reaction evidence="1">
        <text>Specific cleavage of Arg-|-Val bond in plasminogen to form plasmin.</text>
        <dbReference type="EC" id="3.4.21.73"/>
    </reaction>
</comment>
<keyword evidence="14" id="KW-0865">Zymogen</keyword>
<comment type="caution">
    <text evidence="17">Lacks conserved residue(s) required for the propagation of feature annotation.</text>
</comment>
<evidence type="ECO:0000256" key="12">
    <source>
        <dbReference type="ARBA" id="ARBA00022801"/>
    </source>
</evidence>
<dbReference type="InterPro" id="IPR018114">
    <property type="entry name" value="TRYPSIN_HIS"/>
</dbReference>
<dbReference type="InterPro" id="IPR001314">
    <property type="entry name" value="Peptidase_S1A"/>
</dbReference>
<evidence type="ECO:0000256" key="2">
    <source>
        <dbReference type="ARBA" id="ARBA00004018"/>
    </source>
</evidence>
<dbReference type="GO" id="GO:0033628">
    <property type="term" value="P:regulation of cell adhesion mediated by integrin"/>
    <property type="evidence" value="ECO:0007669"/>
    <property type="project" value="TreeGrafter"/>
</dbReference>
<evidence type="ECO:0000256" key="9">
    <source>
        <dbReference type="ARBA" id="ARBA00022572"/>
    </source>
</evidence>
<evidence type="ECO:0000256" key="13">
    <source>
        <dbReference type="ARBA" id="ARBA00022825"/>
    </source>
</evidence>
<keyword evidence="11" id="KW-0732">Signal</keyword>
<evidence type="ECO:0000256" key="14">
    <source>
        <dbReference type="ARBA" id="ARBA00023145"/>
    </source>
</evidence>
<evidence type="ECO:0000256" key="4">
    <source>
        <dbReference type="ARBA" id="ARBA00009228"/>
    </source>
</evidence>
<dbReference type="GO" id="GO:0005615">
    <property type="term" value="C:extracellular space"/>
    <property type="evidence" value="ECO:0007669"/>
    <property type="project" value="TreeGrafter"/>
</dbReference>
<keyword evidence="12 19" id="KW-0378">Hydrolase</keyword>
<evidence type="ECO:0000256" key="1">
    <source>
        <dbReference type="ARBA" id="ARBA00000942"/>
    </source>
</evidence>
<evidence type="ECO:0000256" key="10">
    <source>
        <dbReference type="ARBA" id="ARBA00022670"/>
    </source>
</evidence>
<dbReference type="AlphaFoldDB" id="A0A8D2IWP9"/>
<dbReference type="EC" id="3.4.21.73" evidence="5"/>
<evidence type="ECO:0000259" key="22">
    <source>
        <dbReference type="PROSITE" id="PS50240"/>
    </source>
</evidence>
<sequence>MNGGTCISYYLFSGIKRCLCPERYSGDHCEIDAESRCYTSNGKDYRGTASESESQERCVAWDSPLLQRWPFNEGVAGAVELGLGKHNYCRNPDGRSKPWCYVRRAYRTSSAPCNIPECKKESTCGQRSFSKTFKIVGGHQASIDSQPWVAAIFQSSRPGTPSQFICGGSLIDPCWILTAAHCFPKDIPNISRYTVFLGKSAVNATTLSEQKFNVDRMIIHEAYSHQTTDFNNDIALIRIRSSSGQCAQETDTVKTICLPSQGLSLRDNFQCEVSGYGRESRSSIYYSRILKTTNVHLISQSMCQKYYAGQTVNDNMFCAGDPQWKTDSCKGDSGGPIICEANDRMVLYGIVSWGAGCAEKEKPGVYTRVTKYLPWIESHINGVHFRSYYPPK</sequence>
<evidence type="ECO:0000259" key="21">
    <source>
        <dbReference type="PROSITE" id="PS50070"/>
    </source>
</evidence>
<protein>
    <recommendedName>
        <fullName evidence="6">Urokinase-type plasminogen activator</fullName>
        <ecNumber evidence="5">3.4.21.73</ecNumber>
    </recommendedName>
</protein>
<comment type="function">
    <text evidence="2">Specifically cleaves the zymogen plasminogen to form the active enzyme plasmin.</text>
</comment>
<evidence type="ECO:0000256" key="6">
    <source>
        <dbReference type="ARBA" id="ARBA00019414"/>
    </source>
</evidence>
<dbReference type="InterPro" id="IPR018056">
    <property type="entry name" value="Kringle_CS"/>
</dbReference>
<reference evidence="23" key="2">
    <citation type="submission" date="2025-09" db="UniProtKB">
        <authorList>
            <consortium name="Ensembl"/>
        </authorList>
    </citation>
    <scope>IDENTIFICATION</scope>
</reference>
<keyword evidence="24" id="KW-1185">Reference proteome</keyword>
<dbReference type="PANTHER" id="PTHR24264:SF38">
    <property type="entry name" value="UROKINASE-TYPE PLASMINOGEN ACTIVATOR"/>
    <property type="match status" value="1"/>
</dbReference>
<keyword evidence="13 19" id="KW-0720">Serine protease</keyword>
<evidence type="ECO:0000313" key="23">
    <source>
        <dbReference type="Ensembl" id="ENSVKKP00000003698.1"/>
    </source>
</evidence>
<dbReference type="FunFam" id="2.40.20.10:FF:000001">
    <property type="entry name" value="Urokinase-type plasminogen activator"/>
    <property type="match status" value="1"/>
</dbReference>
<keyword evidence="16" id="KW-0617">Plasminogen activation</keyword>